<dbReference type="InterPro" id="IPR015507">
    <property type="entry name" value="rRNA-MeTfrase_E"/>
</dbReference>
<keyword evidence="3" id="KW-0949">S-adenosyl-L-methionine</keyword>
<keyword evidence="1" id="KW-0489">Methyltransferase</keyword>
<dbReference type="InterPro" id="IPR029063">
    <property type="entry name" value="SAM-dependent_MTases_sf"/>
</dbReference>
<dbReference type="InterPro" id="IPR050082">
    <property type="entry name" value="RNA_methyltr_RlmE"/>
</dbReference>
<evidence type="ECO:0000313" key="5">
    <source>
        <dbReference type="Proteomes" id="UP000492821"/>
    </source>
</evidence>
<accession>A0A7E4VZT8</accession>
<dbReference type="WBParaSite" id="Pan_g4903.t1">
    <property type="protein sequence ID" value="Pan_g4903.t1"/>
    <property type="gene ID" value="Pan_g4903"/>
</dbReference>
<dbReference type="Gene3D" id="3.40.50.150">
    <property type="entry name" value="Vaccinia Virus protein VP39"/>
    <property type="match status" value="1"/>
</dbReference>
<dbReference type="GO" id="GO:0005737">
    <property type="term" value="C:cytoplasm"/>
    <property type="evidence" value="ECO:0007669"/>
    <property type="project" value="TreeGrafter"/>
</dbReference>
<dbReference type="InterPro" id="IPR002877">
    <property type="entry name" value="RNA_MeTrfase_FtsJ_dom"/>
</dbReference>
<dbReference type="GO" id="GO:0002181">
    <property type="term" value="P:cytoplasmic translation"/>
    <property type="evidence" value="ECO:0007669"/>
    <property type="project" value="TreeGrafter"/>
</dbReference>
<dbReference type="HAMAP" id="MF_01547">
    <property type="entry name" value="RNA_methyltr_E"/>
    <property type="match status" value="1"/>
</dbReference>
<feature type="domain" description="Ribosomal RNA methyltransferase FtsJ" evidence="4">
    <location>
        <begin position="21"/>
        <end position="204"/>
    </location>
</feature>
<protein>
    <submittedName>
        <fullName evidence="6">FtsJ domain-containing protein</fullName>
    </submittedName>
</protein>
<dbReference type="PANTHER" id="PTHR10920">
    <property type="entry name" value="RIBOSOMAL RNA METHYLTRANSFERASE"/>
    <property type="match status" value="1"/>
</dbReference>
<dbReference type="GO" id="GO:0008175">
    <property type="term" value="F:tRNA methyltransferase activity"/>
    <property type="evidence" value="ECO:0007669"/>
    <property type="project" value="TreeGrafter"/>
</dbReference>
<keyword evidence="5" id="KW-1185">Reference proteome</keyword>
<dbReference type="SUPFAM" id="SSF53335">
    <property type="entry name" value="S-adenosyl-L-methionine-dependent methyltransferases"/>
    <property type="match status" value="1"/>
</dbReference>
<proteinExistence type="inferred from homology"/>
<reference evidence="6" key="2">
    <citation type="submission" date="2020-10" db="UniProtKB">
        <authorList>
            <consortium name="WormBaseParasite"/>
        </authorList>
    </citation>
    <scope>IDENTIFICATION</scope>
</reference>
<evidence type="ECO:0000256" key="3">
    <source>
        <dbReference type="ARBA" id="ARBA00022691"/>
    </source>
</evidence>
<sequence length="303" mass="34282">MGLKQRLRRDIYYKMAREMGYRSRSAIKLLQMHDKLDILSDFHRAVDLCASPGGFSQVLAHFVHLTENASYSEKPIVALDVQPMHPLEKVTSWVKDITGNTLADLIDTYFDGQRVDLVVCDGAPDSLGAAFEDFYYQSDIVYSAMQLSISILAEGSKFVAKVYRHYGHRLLAYRLSLFFESFVYAKPKACRQSSCEVYFVGFNFKLPDCIQKAGKDVAKEREEYWNFIYSIQDVPDNFKIPFVPCGTEPYDADANYPDIPDDFKFPASSFGDPEHLALPTAPAYKTAVALKKAGKLAKVNQNL</sequence>
<reference evidence="5" key="1">
    <citation type="journal article" date="2013" name="Genetics">
        <title>The draft genome and transcriptome of Panagrellus redivivus are shaped by the harsh demands of a free-living lifestyle.</title>
        <authorList>
            <person name="Srinivasan J."/>
            <person name="Dillman A.R."/>
            <person name="Macchietto M.G."/>
            <person name="Heikkinen L."/>
            <person name="Lakso M."/>
            <person name="Fracchia K.M."/>
            <person name="Antoshechkin I."/>
            <person name="Mortazavi A."/>
            <person name="Wong G."/>
            <person name="Sternberg P.W."/>
        </authorList>
    </citation>
    <scope>NUCLEOTIDE SEQUENCE [LARGE SCALE GENOMIC DNA]</scope>
    <source>
        <strain evidence="5">MT8872</strain>
    </source>
</reference>
<dbReference type="AlphaFoldDB" id="A0A7E4VZT8"/>
<dbReference type="Proteomes" id="UP000492821">
    <property type="component" value="Unassembled WGS sequence"/>
</dbReference>
<name>A0A7E4VZT8_PANRE</name>
<evidence type="ECO:0000256" key="2">
    <source>
        <dbReference type="ARBA" id="ARBA00022679"/>
    </source>
</evidence>
<dbReference type="GO" id="GO:0030488">
    <property type="term" value="P:tRNA methylation"/>
    <property type="evidence" value="ECO:0007669"/>
    <property type="project" value="TreeGrafter"/>
</dbReference>
<organism evidence="5 6">
    <name type="scientific">Panagrellus redivivus</name>
    <name type="common">Microworm</name>
    <dbReference type="NCBI Taxonomy" id="6233"/>
    <lineage>
        <taxon>Eukaryota</taxon>
        <taxon>Metazoa</taxon>
        <taxon>Ecdysozoa</taxon>
        <taxon>Nematoda</taxon>
        <taxon>Chromadorea</taxon>
        <taxon>Rhabditida</taxon>
        <taxon>Tylenchina</taxon>
        <taxon>Panagrolaimomorpha</taxon>
        <taxon>Panagrolaimoidea</taxon>
        <taxon>Panagrolaimidae</taxon>
        <taxon>Panagrellus</taxon>
    </lineage>
</organism>
<evidence type="ECO:0000259" key="4">
    <source>
        <dbReference type="Pfam" id="PF01728"/>
    </source>
</evidence>
<dbReference type="Pfam" id="PF01728">
    <property type="entry name" value="FtsJ"/>
    <property type="match status" value="1"/>
</dbReference>
<keyword evidence="2" id="KW-0808">Transferase</keyword>
<evidence type="ECO:0000256" key="1">
    <source>
        <dbReference type="ARBA" id="ARBA00022603"/>
    </source>
</evidence>
<evidence type="ECO:0000313" key="6">
    <source>
        <dbReference type="WBParaSite" id="Pan_g4903.t1"/>
    </source>
</evidence>
<dbReference type="PANTHER" id="PTHR10920:SF12">
    <property type="entry name" value="TRNA (CYTIDINE(32)_GUANOSINE(34)-2'-O)-METHYLTRANSFERASE-RELATED"/>
    <property type="match status" value="1"/>
</dbReference>